<evidence type="ECO:0000313" key="2">
    <source>
        <dbReference type="Proteomes" id="UP000219068"/>
    </source>
</evidence>
<dbReference type="RefSeq" id="WP_170954131.1">
    <property type="nucleotide sequence ID" value="NZ_OBMM01000003.1"/>
</dbReference>
<dbReference type="EMBL" id="OBMM01000003">
    <property type="protein sequence ID" value="SOC20327.1"/>
    <property type="molecule type" value="Genomic_DNA"/>
</dbReference>
<sequence length="58" mass="6758">MREIIALHSRHLFFAELPSAESDERMICRHSQRELSYENYCKFILIGSLDGFGCCFSV</sequence>
<gene>
    <name evidence="1" type="ORF">SAMN05428964_10354</name>
</gene>
<name>A0A285TEG3_9PROT</name>
<accession>A0A285TEG3</accession>
<proteinExistence type="predicted"/>
<dbReference type="Proteomes" id="UP000219068">
    <property type="component" value="Unassembled WGS sequence"/>
</dbReference>
<reference evidence="1 2" key="1">
    <citation type="submission" date="2017-08" db="EMBL/GenBank/DDBJ databases">
        <authorList>
            <person name="de Groot N.N."/>
        </authorList>
    </citation>
    <scope>NUCLEOTIDE SEQUENCE [LARGE SCALE GENOMIC DNA]</scope>
    <source>
        <strain evidence="1 2">USBA 78</strain>
    </source>
</reference>
<protein>
    <submittedName>
        <fullName evidence="1">Uncharacterized protein</fullName>
    </submittedName>
</protein>
<dbReference type="AlphaFoldDB" id="A0A285TEG3"/>
<organism evidence="1 2">
    <name type="scientific">Thalassospira xiamenensis</name>
    <dbReference type="NCBI Taxonomy" id="220697"/>
    <lineage>
        <taxon>Bacteria</taxon>
        <taxon>Pseudomonadati</taxon>
        <taxon>Pseudomonadota</taxon>
        <taxon>Alphaproteobacteria</taxon>
        <taxon>Rhodospirillales</taxon>
        <taxon>Thalassospiraceae</taxon>
        <taxon>Thalassospira</taxon>
    </lineage>
</organism>
<evidence type="ECO:0000313" key="1">
    <source>
        <dbReference type="EMBL" id="SOC20327.1"/>
    </source>
</evidence>